<dbReference type="AlphaFoldDB" id="A0A382JJK8"/>
<accession>A0A382JJK8</accession>
<reference evidence="1" key="1">
    <citation type="submission" date="2018-05" db="EMBL/GenBank/DDBJ databases">
        <authorList>
            <person name="Lanie J.A."/>
            <person name="Ng W.-L."/>
            <person name="Kazmierczak K.M."/>
            <person name="Andrzejewski T.M."/>
            <person name="Davidsen T.M."/>
            <person name="Wayne K.J."/>
            <person name="Tettelin H."/>
            <person name="Glass J.I."/>
            <person name="Rusch D."/>
            <person name="Podicherti R."/>
            <person name="Tsui H.-C.T."/>
            <person name="Winkler M.E."/>
        </authorList>
    </citation>
    <scope>NUCLEOTIDE SEQUENCE</scope>
</reference>
<proteinExistence type="predicted"/>
<evidence type="ECO:0000313" key="1">
    <source>
        <dbReference type="EMBL" id="SVC11297.1"/>
    </source>
</evidence>
<sequence>MPECRGCGVNSRRSWCEICDIVVPHITGQDSNMIESPAAVERTRHELGHPDTRPNRIWSAIRRLDSPEAEWAMNAQPNNSITRISGAPSKWEMDDEDEDIMDSGSIRHASTARLRRLQRGGVLPDGSHLSWADGRFHLDGIPLDVPYHGLRKIMRRTRGIQNVDWKKLLLSVSLACTKHQTRRELRAGQHGRETTIHPTAMMRLDGDPRRVPNFMRAMGLPRWGLPTERSRYRPDWFRGTSWMDAWDSLRPLDVHDMDDMMVPMALYIKNGRLQLRVRRNGGWRRLEVESHPAVWARLATWSLSPPGTSDHGGGHHQRLRCLQQSLFADSEIDLISKEDRRGVKMLSGIIQENDNVDVDRGNGGFVV</sequence>
<protein>
    <submittedName>
        <fullName evidence="1">Uncharacterized protein</fullName>
    </submittedName>
</protein>
<name>A0A382JJK8_9ZZZZ</name>
<organism evidence="1">
    <name type="scientific">marine metagenome</name>
    <dbReference type="NCBI Taxonomy" id="408172"/>
    <lineage>
        <taxon>unclassified sequences</taxon>
        <taxon>metagenomes</taxon>
        <taxon>ecological metagenomes</taxon>
    </lineage>
</organism>
<dbReference type="EMBL" id="UINC01074275">
    <property type="protein sequence ID" value="SVC11297.1"/>
    <property type="molecule type" value="Genomic_DNA"/>
</dbReference>
<gene>
    <name evidence="1" type="ORF">METZ01_LOCUS264151</name>
</gene>
<feature type="non-terminal residue" evidence="1">
    <location>
        <position position="367"/>
    </location>
</feature>